<organism evidence="1 2">
    <name type="scientific">Jatrophihabitans telluris</name>
    <dbReference type="NCBI Taxonomy" id="2038343"/>
    <lineage>
        <taxon>Bacteria</taxon>
        <taxon>Bacillati</taxon>
        <taxon>Actinomycetota</taxon>
        <taxon>Actinomycetes</taxon>
        <taxon>Jatrophihabitantales</taxon>
        <taxon>Jatrophihabitantaceae</taxon>
        <taxon>Jatrophihabitans</taxon>
    </lineage>
</organism>
<name>A0ABY4QX12_9ACTN</name>
<dbReference type="Proteomes" id="UP001056336">
    <property type="component" value="Chromosome"/>
</dbReference>
<proteinExistence type="predicted"/>
<gene>
    <name evidence="1" type="ORF">M6D93_18350</name>
</gene>
<dbReference type="EMBL" id="CP097332">
    <property type="protein sequence ID" value="UQX88226.1"/>
    <property type="molecule type" value="Genomic_DNA"/>
</dbReference>
<reference evidence="1" key="2">
    <citation type="submission" date="2022-05" db="EMBL/GenBank/DDBJ databases">
        <authorList>
            <person name="Kim J.-S."/>
            <person name="Lee K."/>
            <person name="Suh M."/>
            <person name="Eom M."/>
            <person name="Kim J.-S."/>
            <person name="Kim D.-S."/>
            <person name="Ko S.-H."/>
            <person name="Shin Y."/>
            <person name="Lee J.-S."/>
        </authorList>
    </citation>
    <scope>NUCLEOTIDE SEQUENCE</scope>
    <source>
        <strain evidence="1">N237</strain>
    </source>
</reference>
<dbReference type="RefSeq" id="WP_249771521.1">
    <property type="nucleotide sequence ID" value="NZ_CP097332.1"/>
</dbReference>
<accession>A0ABY4QX12</accession>
<protein>
    <submittedName>
        <fullName evidence="1">Uncharacterized protein</fullName>
    </submittedName>
</protein>
<evidence type="ECO:0000313" key="1">
    <source>
        <dbReference type="EMBL" id="UQX88226.1"/>
    </source>
</evidence>
<keyword evidence="2" id="KW-1185">Reference proteome</keyword>
<sequence length="75" mass="7594">MIVGLVDERTGVAFPAAQHAAVRADGQAFAARVAQAKQAMGPTMRDGDNGGVISCLVVAAHELTPLAESVGPEHG</sequence>
<reference evidence="1" key="1">
    <citation type="journal article" date="2018" name="Int. J. Syst. Evol. Microbiol.">
        <title>Jatrophihabitans telluris sp. nov., isolated from sediment soil of lava forest wetlands and the emended description of the genus Jatrophihabitans.</title>
        <authorList>
            <person name="Lee K.C."/>
            <person name="Suh M.K."/>
            <person name="Eom M.K."/>
            <person name="Kim K.K."/>
            <person name="Kim J.S."/>
            <person name="Kim D.S."/>
            <person name="Ko S.H."/>
            <person name="Shin Y.K."/>
            <person name="Lee J.S."/>
        </authorList>
    </citation>
    <scope>NUCLEOTIDE SEQUENCE</scope>
    <source>
        <strain evidence="1">N237</strain>
    </source>
</reference>
<evidence type="ECO:0000313" key="2">
    <source>
        <dbReference type="Proteomes" id="UP001056336"/>
    </source>
</evidence>